<evidence type="ECO:0000256" key="3">
    <source>
        <dbReference type="ARBA" id="ARBA00023172"/>
    </source>
</evidence>
<feature type="domain" description="Tyr recombinase" evidence="5">
    <location>
        <begin position="177"/>
        <end position="388"/>
    </location>
</feature>
<dbReference type="SUPFAM" id="SSF56349">
    <property type="entry name" value="DNA breaking-rejoining enzymes"/>
    <property type="match status" value="1"/>
</dbReference>
<dbReference type="Gene3D" id="1.10.150.130">
    <property type="match status" value="1"/>
</dbReference>
<dbReference type="STRING" id="82374.NZ47_13195"/>
<dbReference type="GO" id="GO:0015074">
    <property type="term" value="P:DNA integration"/>
    <property type="evidence" value="ECO:0007669"/>
    <property type="project" value="UniProtKB-KW"/>
</dbReference>
<sequence>MAQKTKSRGNSEGSVFFNSEKQKWVVQVTVGNDPKTGILKRDTKYCSTQKEALAVRKELVEKYSHNISYDANKITVQEWMDTWFKVYKVPKLRENTQVSYKNVIDICINAIGNMKLEKVQTIDLQNIIFHKIGKDKYRTCQYFRTVIKQAFERARRDHLIVDNPAEFLELPQKPPKKKFVKPTKETWNALLGYKTGFYGWKLAIFTVFITGLRRSELLALTWDSFKLEKDEQGILFGHVTIDKAMGIGNKDEVTGRRNVYVDRTKSATSVRSLYLPPPYCRELLKYRKEQNILRLASKTWEHPEMVFTTNDGRYYNPDVFSSLYSKACRELGIKTTFHMLRHDMATSMKSSHSLDFKDIQNQLGHSNIQITLDTYTHMQEEDEAAIDKFLDERFDDII</sequence>
<dbReference type="InterPro" id="IPR013762">
    <property type="entry name" value="Integrase-like_cat_sf"/>
</dbReference>
<proteinExistence type="predicted"/>
<keyword evidence="1" id="KW-0229">DNA integration</keyword>
<comment type="caution">
    <text evidence="7">The sequence shown here is derived from an EMBL/GenBank/DDBJ whole genome shotgun (WGS) entry which is preliminary data.</text>
</comment>
<name>A0A0B2JJ45_9FIRM</name>
<dbReference type="Gene3D" id="1.10.443.10">
    <property type="entry name" value="Intergrase catalytic core"/>
    <property type="match status" value="1"/>
</dbReference>
<dbReference type="EMBL" id="JSCE01000242">
    <property type="protein sequence ID" value="KHM48455.1"/>
    <property type="molecule type" value="Genomic_DNA"/>
</dbReference>
<gene>
    <name evidence="7" type="ORF">NZ47_13195</name>
</gene>
<evidence type="ECO:0000259" key="6">
    <source>
        <dbReference type="PROSITE" id="PS51900"/>
    </source>
</evidence>
<dbReference type="PROSITE" id="PS51898">
    <property type="entry name" value="TYR_RECOMBINASE"/>
    <property type="match status" value="1"/>
</dbReference>
<evidence type="ECO:0000313" key="8">
    <source>
        <dbReference type="Proteomes" id="UP000030993"/>
    </source>
</evidence>
<organism evidence="7 8">
    <name type="scientific">Anaerovibrio lipolyticus</name>
    <dbReference type="NCBI Taxonomy" id="82374"/>
    <lineage>
        <taxon>Bacteria</taxon>
        <taxon>Bacillati</taxon>
        <taxon>Bacillota</taxon>
        <taxon>Negativicutes</taxon>
        <taxon>Selenomonadales</taxon>
        <taxon>Selenomonadaceae</taxon>
        <taxon>Anaerovibrio</taxon>
    </lineage>
</organism>
<dbReference type="InterPro" id="IPR010998">
    <property type="entry name" value="Integrase_recombinase_N"/>
</dbReference>
<dbReference type="GO" id="GO:0003677">
    <property type="term" value="F:DNA binding"/>
    <property type="evidence" value="ECO:0007669"/>
    <property type="project" value="UniProtKB-UniRule"/>
</dbReference>
<dbReference type="InterPro" id="IPR002104">
    <property type="entry name" value="Integrase_catalytic"/>
</dbReference>
<dbReference type="AlphaFoldDB" id="A0A0B2JJ45"/>
<protein>
    <recommendedName>
        <fullName evidence="9">Integrase</fullName>
    </recommendedName>
</protein>
<dbReference type="PANTHER" id="PTHR30349:SF91">
    <property type="entry name" value="INTA PROTEIN"/>
    <property type="match status" value="1"/>
</dbReference>
<dbReference type="PANTHER" id="PTHR30349">
    <property type="entry name" value="PHAGE INTEGRASE-RELATED"/>
    <property type="match status" value="1"/>
</dbReference>
<evidence type="ECO:0000256" key="4">
    <source>
        <dbReference type="PROSITE-ProRule" id="PRU01248"/>
    </source>
</evidence>
<dbReference type="Proteomes" id="UP000030993">
    <property type="component" value="Unassembled WGS sequence"/>
</dbReference>
<evidence type="ECO:0000313" key="7">
    <source>
        <dbReference type="EMBL" id="KHM48455.1"/>
    </source>
</evidence>
<dbReference type="InterPro" id="IPR004107">
    <property type="entry name" value="Integrase_SAM-like_N"/>
</dbReference>
<dbReference type="RefSeq" id="WP_039211893.1">
    <property type="nucleotide sequence ID" value="NZ_JSCE01000242.1"/>
</dbReference>
<dbReference type="InterPro" id="IPR011010">
    <property type="entry name" value="DNA_brk_join_enz"/>
</dbReference>
<dbReference type="eggNOG" id="COG0582">
    <property type="taxonomic scope" value="Bacteria"/>
</dbReference>
<dbReference type="InterPro" id="IPR050090">
    <property type="entry name" value="Tyrosine_recombinase_XerCD"/>
</dbReference>
<feature type="domain" description="Core-binding (CB)" evidence="6">
    <location>
        <begin position="74"/>
        <end position="155"/>
    </location>
</feature>
<dbReference type="InterPro" id="IPR044068">
    <property type="entry name" value="CB"/>
</dbReference>
<keyword evidence="3" id="KW-0233">DNA recombination</keyword>
<dbReference type="CDD" id="cd01189">
    <property type="entry name" value="INT_ICEBs1_C_like"/>
    <property type="match status" value="1"/>
</dbReference>
<keyword evidence="8" id="KW-1185">Reference proteome</keyword>
<reference evidence="7 8" key="1">
    <citation type="journal article" date="2013" name="PLoS ONE">
        <title>Identification and characterization of three novel lipases belonging to families II and V from Anaerovibrio lipolyticus 5ST.</title>
        <authorList>
            <person name="Prive F."/>
            <person name="Kaderbhai N.N."/>
            <person name="Girdwood S."/>
            <person name="Worgan H.J."/>
            <person name="Pinloche E."/>
            <person name="Scollan N.D."/>
            <person name="Huws S.A."/>
            <person name="Newbold C.J."/>
        </authorList>
    </citation>
    <scope>NUCLEOTIDE SEQUENCE [LARGE SCALE GENOMIC DNA]</scope>
    <source>
        <strain evidence="7 8">5S</strain>
    </source>
</reference>
<dbReference type="PROSITE" id="PS51900">
    <property type="entry name" value="CB"/>
    <property type="match status" value="1"/>
</dbReference>
<evidence type="ECO:0008006" key="9">
    <source>
        <dbReference type="Google" id="ProtNLM"/>
    </source>
</evidence>
<keyword evidence="2 4" id="KW-0238">DNA-binding</keyword>
<dbReference type="Pfam" id="PF14659">
    <property type="entry name" value="Phage_int_SAM_3"/>
    <property type="match status" value="1"/>
</dbReference>
<evidence type="ECO:0000256" key="1">
    <source>
        <dbReference type="ARBA" id="ARBA00022908"/>
    </source>
</evidence>
<evidence type="ECO:0000256" key="2">
    <source>
        <dbReference type="ARBA" id="ARBA00023125"/>
    </source>
</evidence>
<dbReference type="GO" id="GO:0006310">
    <property type="term" value="P:DNA recombination"/>
    <property type="evidence" value="ECO:0007669"/>
    <property type="project" value="UniProtKB-KW"/>
</dbReference>
<dbReference type="Pfam" id="PF00589">
    <property type="entry name" value="Phage_integrase"/>
    <property type="match status" value="1"/>
</dbReference>
<evidence type="ECO:0000259" key="5">
    <source>
        <dbReference type="PROSITE" id="PS51898"/>
    </source>
</evidence>
<accession>A0A0B2JJ45</accession>